<evidence type="ECO:0000313" key="1">
    <source>
        <dbReference type="EMBL" id="KAJ1177393.1"/>
    </source>
</evidence>
<protein>
    <submittedName>
        <fullName evidence="1">Uncharacterized protein</fullName>
    </submittedName>
</protein>
<keyword evidence="2" id="KW-1185">Reference proteome</keyword>
<evidence type="ECO:0000313" key="2">
    <source>
        <dbReference type="Proteomes" id="UP001066276"/>
    </source>
</evidence>
<dbReference type="AlphaFoldDB" id="A0AAV7TLA0"/>
<comment type="caution">
    <text evidence="1">The sequence shown here is derived from an EMBL/GenBank/DDBJ whole genome shotgun (WGS) entry which is preliminary data.</text>
</comment>
<sequence>MACPVYGLGRRVARLPVRSRAGKYLGQQDRHTGCNRPGFSDSVAPLVTPTHCLLATAGLAAVCLRASSSGPFSRLLVRATSRPRWGPGLHHSVPVASPRLAFSFRLRLRSRCVSDFNFTAVSVGSSSFMRPPS</sequence>
<organism evidence="1 2">
    <name type="scientific">Pleurodeles waltl</name>
    <name type="common">Iberian ribbed newt</name>
    <dbReference type="NCBI Taxonomy" id="8319"/>
    <lineage>
        <taxon>Eukaryota</taxon>
        <taxon>Metazoa</taxon>
        <taxon>Chordata</taxon>
        <taxon>Craniata</taxon>
        <taxon>Vertebrata</taxon>
        <taxon>Euteleostomi</taxon>
        <taxon>Amphibia</taxon>
        <taxon>Batrachia</taxon>
        <taxon>Caudata</taxon>
        <taxon>Salamandroidea</taxon>
        <taxon>Salamandridae</taxon>
        <taxon>Pleurodelinae</taxon>
        <taxon>Pleurodeles</taxon>
    </lineage>
</organism>
<dbReference type="EMBL" id="JANPWB010000006">
    <property type="protein sequence ID" value="KAJ1177393.1"/>
    <property type="molecule type" value="Genomic_DNA"/>
</dbReference>
<reference evidence="1" key="1">
    <citation type="journal article" date="2022" name="bioRxiv">
        <title>Sequencing and chromosome-scale assembly of the giantPleurodeles waltlgenome.</title>
        <authorList>
            <person name="Brown T."/>
            <person name="Elewa A."/>
            <person name="Iarovenko S."/>
            <person name="Subramanian E."/>
            <person name="Araus A.J."/>
            <person name="Petzold A."/>
            <person name="Susuki M."/>
            <person name="Suzuki K.-i.T."/>
            <person name="Hayashi T."/>
            <person name="Toyoda A."/>
            <person name="Oliveira C."/>
            <person name="Osipova E."/>
            <person name="Leigh N.D."/>
            <person name="Simon A."/>
            <person name="Yun M.H."/>
        </authorList>
    </citation>
    <scope>NUCLEOTIDE SEQUENCE</scope>
    <source>
        <strain evidence="1">20211129_DDA</strain>
        <tissue evidence="1">Liver</tissue>
    </source>
</reference>
<gene>
    <name evidence="1" type="ORF">NDU88_002651</name>
</gene>
<name>A0AAV7TLA0_PLEWA</name>
<accession>A0AAV7TLA0</accession>
<proteinExistence type="predicted"/>
<dbReference type="Proteomes" id="UP001066276">
    <property type="component" value="Chromosome 3_2"/>
</dbReference>